<evidence type="ECO:0000256" key="1">
    <source>
        <dbReference type="ARBA" id="ARBA00004496"/>
    </source>
</evidence>
<name>A0A7W7LBG0_STRNE</name>
<dbReference type="PANTHER" id="PTHR23100:SF0">
    <property type="entry name" value="ARGININE BIOSYNTHESIS BIFUNCTIONAL PROTEIN ARGJ, MITOCHONDRIAL"/>
    <property type="match status" value="1"/>
</dbReference>
<evidence type="ECO:0000313" key="10">
    <source>
        <dbReference type="Proteomes" id="UP000556436"/>
    </source>
</evidence>
<comment type="pathway">
    <text evidence="8">Amino-acid biosynthesis; L-arginine biosynthesis; L-ornithine and N-acetyl-L-glutamate from L-glutamate and N(2)-acetyl-L-ornithine (cyclic): step 1/1.</text>
</comment>
<dbReference type="GO" id="GO:0004358">
    <property type="term" value="F:L-glutamate N-acetyltransferase activity, acting on acetyl-L-ornithine as donor"/>
    <property type="evidence" value="ECO:0007669"/>
    <property type="project" value="UniProtKB-UniRule"/>
</dbReference>
<comment type="catalytic activity">
    <reaction evidence="8">
        <text>L-glutamate + acetyl-CoA = N-acetyl-L-glutamate + CoA + H(+)</text>
        <dbReference type="Rhea" id="RHEA:24292"/>
        <dbReference type="ChEBI" id="CHEBI:15378"/>
        <dbReference type="ChEBI" id="CHEBI:29985"/>
        <dbReference type="ChEBI" id="CHEBI:44337"/>
        <dbReference type="ChEBI" id="CHEBI:57287"/>
        <dbReference type="ChEBI" id="CHEBI:57288"/>
        <dbReference type="EC" id="2.3.1.1"/>
    </reaction>
</comment>
<feature type="binding site" evidence="8">
    <location>
        <position position="378"/>
    </location>
    <ligand>
        <name>substrate</name>
    </ligand>
</feature>
<dbReference type="UniPathway" id="UPA00068">
    <property type="reaction ID" value="UER00106"/>
</dbReference>
<dbReference type="InterPro" id="IPR016117">
    <property type="entry name" value="ArgJ-like_dom_sf"/>
</dbReference>
<dbReference type="CDD" id="cd02152">
    <property type="entry name" value="OAT"/>
    <property type="match status" value="1"/>
</dbReference>
<keyword evidence="5 8" id="KW-0808">Transferase</keyword>
<dbReference type="GO" id="GO:0005737">
    <property type="term" value="C:cytoplasm"/>
    <property type="evidence" value="ECO:0007669"/>
    <property type="project" value="UniProtKB-SubCell"/>
</dbReference>
<evidence type="ECO:0000256" key="2">
    <source>
        <dbReference type="ARBA" id="ARBA00006774"/>
    </source>
</evidence>
<feature type="site" description="Cleavage; by autolysis" evidence="8">
    <location>
        <begin position="178"/>
        <end position="179"/>
    </location>
</feature>
<dbReference type="Gene3D" id="3.10.20.340">
    <property type="entry name" value="ArgJ beta chain, C-terminal domain"/>
    <property type="match status" value="1"/>
</dbReference>
<sequence>MSVTAAKGFTAAGIVAGIKESGNPDLALVVNEGPRLAAAGVFTSNRVKAAPVRWSEQVLKGGQVSAVVLNSGGANACTGPLGFQDTHATAEKAAEVLGGNAGEIAVASTGLIGVRLPMDKLLPGIGKAAAELSAHGGEKAAIAIKTTDTVHKTAVAQGDGWTVGGMAKGAGMLAPGLATMLVVLTTDADVDAAGLDAALRSATRQTFDRVDSDGCMSTNDTVLLLASGASGTVPAADAFAEAVRTVCDDLARQLIGDAEGASKDIRIEVVGAATEDDAVEVGRSIARNNLLKCAIHGEDPNWGRVLSAIGTTSAAFDPDRLNVAINGVWVCKEGSVGEDRDLVDMRYREVRITADLSAGTESAVIWANDLTADYVHENSAYSS</sequence>
<dbReference type="Pfam" id="PF01960">
    <property type="entry name" value="ArgJ"/>
    <property type="match status" value="1"/>
</dbReference>
<feature type="active site" description="Nucleophile" evidence="8">
    <location>
        <position position="179"/>
    </location>
</feature>
<evidence type="ECO:0000256" key="4">
    <source>
        <dbReference type="ARBA" id="ARBA00022490"/>
    </source>
</evidence>
<dbReference type="EMBL" id="JACHJG010000004">
    <property type="protein sequence ID" value="MBB4886528.1"/>
    <property type="molecule type" value="Genomic_DNA"/>
</dbReference>
<dbReference type="SUPFAM" id="SSF56266">
    <property type="entry name" value="DmpA/ArgJ-like"/>
    <property type="match status" value="1"/>
</dbReference>
<feature type="chain" id="PRO_5031649144" description="Arginine biosynthesis bifunctional protein ArgJ alpha chain" evidence="8">
    <location>
        <begin position="1"/>
        <end position="178"/>
    </location>
</feature>
<dbReference type="FunFam" id="3.10.20.340:FF:000003">
    <property type="entry name" value="Arginine biosynthesis bifunctional protein ArgJ"/>
    <property type="match status" value="1"/>
</dbReference>
<proteinExistence type="inferred from homology"/>
<dbReference type="Proteomes" id="UP000556436">
    <property type="component" value="Unassembled WGS sequence"/>
</dbReference>
<keyword evidence="8" id="KW-0055">Arginine biosynthesis</keyword>
<comment type="function">
    <text evidence="8">Catalyzes two activities which are involved in the cyclic version of arginine biosynthesis: the synthesis of N-acetylglutamate from glutamate and acetyl-CoA as the acetyl donor, and of ornithine by transacetylation between N(2)-acetylornithine and glutamate.</text>
</comment>
<feature type="binding site" evidence="8">
    <location>
        <position position="168"/>
    </location>
    <ligand>
        <name>substrate</name>
    </ligand>
</feature>
<feature type="chain" id="PRO_5031649145" description="Arginine biosynthesis bifunctional protein ArgJ beta chain" evidence="8">
    <location>
        <begin position="179"/>
        <end position="383"/>
    </location>
</feature>
<dbReference type="InterPro" id="IPR042195">
    <property type="entry name" value="ArgJ_beta_C"/>
</dbReference>
<dbReference type="AlphaFoldDB" id="A0A7W7LBG0"/>
<dbReference type="NCBIfam" id="NF003802">
    <property type="entry name" value="PRK05388.1"/>
    <property type="match status" value="1"/>
</dbReference>
<comment type="catalytic activity">
    <reaction evidence="8">
        <text>N(2)-acetyl-L-ornithine + L-glutamate = N-acetyl-L-glutamate + L-ornithine</text>
        <dbReference type="Rhea" id="RHEA:15349"/>
        <dbReference type="ChEBI" id="CHEBI:29985"/>
        <dbReference type="ChEBI" id="CHEBI:44337"/>
        <dbReference type="ChEBI" id="CHEBI:46911"/>
        <dbReference type="ChEBI" id="CHEBI:57805"/>
        <dbReference type="EC" id="2.3.1.35"/>
    </reaction>
</comment>
<dbReference type="InterPro" id="IPR002813">
    <property type="entry name" value="Arg_biosynth_ArgJ"/>
</dbReference>
<keyword evidence="4 8" id="KW-0963">Cytoplasm</keyword>
<protein>
    <recommendedName>
        <fullName evidence="8">Arginine biosynthesis bifunctional protein ArgJ</fullName>
    </recommendedName>
    <domain>
        <recommendedName>
            <fullName evidence="8">Glutamate N-acetyltransferase</fullName>
            <ecNumber evidence="8">2.3.1.35</ecNumber>
        </recommendedName>
        <alternativeName>
            <fullName evidence="8">Ornithine acetyltransferase</fullName>
            <shortName evidence="8">OATase</shortName>
        </alternativeName>
        <alternativeName>
            <fullName evidence="8">Ornithine transacetylase</fullName>
        </alternativeName>
    </domain>
    <domain>
        <recommendedName>
            <fullName evidence="8">Amino-acid acetyltransferase</fullName>
            <ecNumber evidence="8">2.3.1.1</ecNumber>
        </recommendedName>
        <alternativeName>
            <fullName evidence="8">N-acetylglutamate synthase</fullName>
            <shortName evidence="8">AGSase</shortName>
        </alternativeName>
    </domain>
    <component>
        <recommendedName>
            <fullName evidence="8">Arginine biosynthesis bifunctional protein ArgJ alpha chain</fullName>
        </recommendedName>
    </component>
    <component>
        <recommendedName>
            <fullName evidence="8">Arginine biosynthesis bifunctional protein ArgJ beta chain</fullName>
        </recommendedName>
    </component>
</protein>
<accession>A0A7W7LBG0</accession>
<comment type="pathway">
    <text evidence="8">Amino-acid biosynthesis; L-arginine biosynthesis; N(2)-acetyl-L-ornithine from L-glutamate: step 1/4.</text>
</comment>
<evidence type="ECO:0000256" key="8">
    <source>
        <dbReference type="HAMAP-Rule" id="MF_01106"/>
    </source>
</evidence>
<feature type="binding site" evidence="8">
    <location>
        <position position="383"/>
    </location>
    <ligand>
        <name>substrate</name>
    </ligand>
</feature>
<dbReference type="PANTHER" id="PTHR23100">
    <property type="entry name" value="ARGININE BIOSYNTHESIS BIFUNCTIONAL PROTEIN ARGJ"/>
    <property type="match status" value="1"/>
</dbReference>
<keyword evidence="8" id="KW-0511">Multifunctional enzyme</keyword>
<dbReference type="GO" id="GO:0004042">
    <property type="term" value="F:L-glutamate N-acetyltransferase activity"/>
    <property type="evidence" value="ECO:0007669"/>
    <property type="project" value="UniProtKB-UniRule"/>
</dbReference>
<feature type="binding site" evidence="8">
    <location>
        <position position="179"/>
    </location>
    <ligand>
        <name>substrate</name>
    </ligand>
</feature>
<dbReference type="HAMAP" id="MF_01106">
    <property type="entry name" value="ArgJ"/>
    <property type="match status" value="1"/>
</dbReference>
<evidence type="ECO:0000313" key="9">
    <source>
        <dbReference type="EMBL" id="MBB4886528.1"/>
    </source>
</evidence>
<dbReference type="RefSeq" id="WP_184733621.1">
    <property type="nucleotide sequence ID" value="NZ_BMRW01000004.1"/>
</dbReference>
<keyword evidence="7 8" id="KW-0012">Acyltransferase</keyword>
<reference evidence="9 10" key="1">
    <citation type="submission" date="2020-08" db="EMBL/GenBank/DDBJ databases">
        <title>Genomic Encyclopedia of Type Strains, Phase III (KMG-III): the genomes of soil and plant-associated and newly described type strains.</title>
        <authorList>
            <person name="Whitman W."/>
        </authorList>
    </citation>
    <scope>NUCLEOTIDE SEQUENCE [LARGE SCALE GENOMIC DNA]</scope>
    <source>
        <strain evidence="9 10">CECT 3265</strain>
    </source>
</reference>
<comment type="similarity">
    <text evidence="2 8">Belongs to the ArgJ family.</text>
</comment>
<dbReference type="GO" id="GO:0006592">
    <property type="term" value="P:ornithine biosynthetic process"/>
    <property type="evidence" value="ECO:0007669"/>
    <property type="project" value="TreeGrafter"/>
</dbReference>
<evidence type="ECO:0000256" key="6">
    <source>
        <dbReference type="ARBA" id="ARBA00022813"/>
    </source>
</evidence>
<feature type="site" description="Involved in the stabilization of negative charge on the oxyanion by the formation of the oxyanion hole" evidence="8">
    <location>
        <position position="109"/>
    </location>
</feature>
<keyword evidence="10" id="KW-1185">Reference proteome</keyword>
<feature type="binding site" evidence="8">
    <location>
        <position position="146"/>
    </location>
    <ligand>
        <name>substrate</name>
    </ligand>
</feature>
<dbReference type="EC" id="2.3.1.35" evidence="8"/>
<evidence type="ECO:0000256" key="3">
    <source>
        <dbReference type="ARBA" id="ARBA00011475"/>
    </source>
</evidence>
<comment type="caution">
    <text evidence="9">The sequence shown here is derived from an EMBL/GenBank/DDBJ whole genome shotgun (WGS) entry which is preliminary data.</text>
</comment>
<feature type="site" description="Involved in the stabilization of negative charge on the oxyanion by the formation of the oxyanion hole" evidence="8">
    <location>
        <position position="110"/>
    </location>
</feature>
<dbReference type="GO" id="GO:0006526">
    <property type="term" value="P:L-arginine biosynthetic process"/>
    <property type="evidence" value="ECO:0007669"/>
    <property type="project" value="UniProtKB-UniRule"/>
</dbReference>
<keyword evidence="8" id="KW-0028">Amino-acid biosynthesis</keyword>
<comment type="subcellular location">
    <subcellularLocation>
        <location evidence="1 8">Cytoplasm</location>
    </subcellularLocation>
</comment>
<gene>
    <name evidence="8" type="primary">argJ</name>
    <name evidence="9" type="ORF">FHS38_002561</name>
</gene>
<dbReference type="NCBIfam" id="TIGR00120">
    <property type="entry name" value="ArgJ"/>
    <property type="match status" value="1"/>
</dbReference>
<feature type="binding site" evidence="8">
    <location>
        <position position="259"/>
    </location>
    <ligand>
        <name>substrate</name>
    </ligand>
</feature>
<organism evidence="9 10">
    <name type="scientific">Streptomyces netropsis</name>
    <name type="common">Streptoverticillium netropsis</name>
    <dbReference type="NCBI Taxonomy" id="55404"/>
    <lineage>
        <taxon>Bacteria</taxon>
        <taxon>Bacillati</taxon>
        <taxon>Actinomycetota</taxon>
        <taxon>Actinomycetes</taxon>
        <taxon>Kitasatosporales</taxon>
        <taxon>Streptomycetaceae</taxon>
        <taxon>Streptomyces</taxon>
    </lineage>
</organism>
<keyword evidence="6 8" id="KW-0068">Autocatalytic cleavage</keyword>
<evidence type="ECO:0000256" key="7">
    <source>
        <dbReference type="ARBA" id="ARBA00023315"/>
    </source>
</evidence>
<comment type="subunit">
    <text evidence="3 8">Heterotetramer of two alpha and two beta chains.</text>
</comment>
<evidence type="ECO:0000256" key="5">
    <source>
        <dbReference type="ARBA" id="ARBA00022679"/>
    </source>
</evidence>
<dbReference type="Gene3D" id="3.60.70.12">
    <property type="entry name" value="L-amino peptidase D-ALA esterase/amidase"/>
    <property type="match status" value="1"/>
</dbReference>
<dbReference type="EC" id="2.3.1.1" evidence="8"/>